<keyword evidence="1" id="KW-0472">Membrane</keyword>
<dbReference type="RefSeq" id="WP_158204423.1">
    <property type="nucleotide sequence ID" value="NZ_WSZK01000015.1"/>
</dbReference>
<dbReference type="AlphaFoldDB" id="A0A6B0GJ36"/>
<evidence type="ECO:0000313" key="3">
    <source>
        <dbReference type="Proteomes" id="UP000451471"/>
    </source>
</evidence>
<dbReference type="EMBL" id="WSZK01000015">
    <property type="protein sequence ID" value="MWG34784.1"/>
    <property type="molecule type" value="Genomic_DNA"/>
</dbReference>
<organism evidence="2 3">
    <name type="scientific">Halomarina oriensis</name>
    <dbReference type="NCBI Taxonomy" id="671145"/>
    <lineage>
        <taxon>Archaea</taxon>
        <taxon>Methanobacteriati</taxon>
        <taxon>Methanobacteriota</taxon>
        <taxon>Stenosarchaea group</taxon>
        <taxon>Halobacteria</taxon>
        <taxon>Halobacteriales</taxon>
        <taxon>Natronomonadaceae</taxon>
        <taxon>Halomarina</taxon>
    </lineage>
</organism>
<keyword evidence="3" id="KW-1185">Reference proteome</keyword>
<dbReference type="Proteomes" id="UP000451471">
    <property type="component" value="Unassembled WGS sequence"/>
</dbReference>
<keyword evidence="1" id="KW-1133">Transmembrane helix</keyword>
<comment type="caution">
    <text evidence="2">The sequence shown here is derived from an EMBL/GenBank/DDBJ whole genome shotgun (WGS) entry which is preliminary data.</text>
</comment>
<proteinExistence type="predicted"/>
<keyword evidence="1" id="KW-0812">Transmembrane</keyword>
<gene>
    <name evidence="2" type="ORF">GQS65_09820</name>
</gene>
<feature type="transmembrane region" description="Helical" evidence="1">
    <location>
        <begin position="12"/>
        <end position="35"/>
    </location>
</feature>
<reference evidence="2 3" key="1">
    <citation type="submission" date="2019-12" db="EMBL/GenBank/DDBJ databases">
        <title>Halocatena pleomorpha gen. nov. sp. nov., an extremely halophilic archaeon of family Halobacteriaceae isolated from saltpan soil.</title>
        <authorList>
            <person name="Pal Y."/>
            <person name="Verma A."/>
            <person name="Krishnamurthi S."/>
            <person name="Kumar P."/>
        </authorList>
    </citation>
    <scope>NUCLEOTIDE SEQUENCE [LARGE SCALE GENOMIC DNA]</scope>
    <source>
        <strain evidence="2 3">JCM 16495</strain>
    </source>
</reference>
<evidence type="ECO:0000256" key="1">
    <source>
        <dbReference type="SAM" id="Phobius"/>
    </source>
</evidence>
<name>A0A6B0GJ36_9EURY</name>
<protein>
    <submittedName>
        <fullName evidence="2">Uncharacterized protein</fullName>
    </submittedName>
</protein>
<accession>A0A6B0GJ36</accession>
<sequence length="77" mass="8590">MRLYLSAGERRLVRVTLAVFGLAHLLAPGLLIRGARFAYDHGLDVRFVAHEGTTRRVRLVGLCLVVAAATWHRLARL</sequence>
<evidence type="ECO:0000313" key="2">
    <source>
        <dbReference type="EMBL" id="MWG34784.1"/>
    </source>
</evidence>